<comment type="caution">
    <text evidence="1">The sequence shown here is derived from an EMBL/GenBank/DDBJ whole genome shotgun (WGS) entry which is preliminary data.</text>
</comment>
<dbReference type="OrthoDB" id="4657524at2759"/>
<evidence type="ECO:0000313" key="2">
    <source>
        <dbReference type="Proteomes" id="UP000246991"/>
    </source>
</evidence>
<reference evidence="1 2" key="1">
    <citation type="submission" date="2018-03" db="EMBL/GenBank/DDBJ databases">
        <title>Genomes of Pezizomycetes fungi and the evolution of truffles.</title>
        <authorList>
            <person name="Murat C."/>
            <person name="Payen T."/>
            <person name="Noel B."/>
            <person name="Kuo A."/>
            <person name="Martin F.M."/>
        </authorList>
    </citation>
    <scope>NUCLEOTIDE SEQUENCE [LARGE SCALE GENOMIC DNA]</scope>
    <source>
        <strain evidence="1">091103-1</strain>
    </source>
</reference>
<dbReference type="EMBL" id="PYWC01000089">
    <property type="protein sequence ID" value="PWW73029.1"/>
    <property type="molecule type" value="Genomic_DNA"/>
</dbReference>
<evidence type="ECO:0000313" key="1">
    <source>
        <dbReference type="EMBL" id="PWW73029.1"/>
    </source>
</evidence>
<gene>
    <name evidence="1" type="ORF">C7212DRAFT_347623</name>
</gene>
<proteinExistence type="predicted"/>
<protein>
    <recommendedName>
        <fullName evidence="3">Ubiquitin 3 binding protein But2 C-terminal domain-containing protein</fullName>
    </recommendedName>
</protein>
<keyword evidence="2" id="KW-1185">Reference proteome</keyword>
<evidence type="ECO:0008006" key="3">
    <source>
        <dbReference type="Google" id="ProtNLM"/>
    </source>
</evidence>
<accession>A0A317SES8</accession>
<name>A0A317SES8_9PEZI</name>
<sequence>METQTAASAPHSSRMATLVVMGLNLIPTDSEPHQAPSQPSNIFRAGFNALPTISEEVTLTVFDFPSRFENKNCTFHIITSGGVNVPSSVIFSVWNLKDKGKDVSPKTTWNTKTPRDAFMGIPVSKLQPVSFGKNTFQVPARQWVWERKTRTRTPAYIREYKLLQVPSWGKDRVRDCTDSEDPFNNEYLERGW</sequence>
<organism evidence="1 2">
    <name type="scientific">Tuber magnatum</name>
    <name type="common">white Piedmont truffle</name>
    <dbReference type="NCBI Taxonomy" id="42249"/>
    <lineage>
        <taxon>Eukaryota</taxon>
        <taxon>Fungi</taxon>
        <taxon>Dikarya</taxon>
        <taxon>Ascomycota</taxon>
        <taxon>Pezizomycotina</taxon>
        <taxon>Pezizomycetes</taxon>
        <taxon>Pezizales</taxon>
        <taxon>Tuberaceae</taxon>
        <taxon>Tuber</taxon>
    </lineage>
</organism>
<dbReference type="AlphaFoldDB" id="A0A317SES8"/>
<dbReference type="Proteomes" id="UP000246991">
    <property type="component" value="Unassembled WGS sequence"/>
</dbReference>